<dbReference type="InterPro" id="IPR036583">
    <property type="entry name" value="23S_rRNA_IVS_sf"/>
</dbReference>
<gene>
    <name evidence="1" type="ORF">EYD45_02485</name>
</gene>
<dbReference type="RefSeq" id="WP_130962758.1">
    <property type="nucleotide sequence ID" value="NZ_SIRT01000001.1"/>
</dbReference>
<sequence length="120" mass="13857">MRLYSFEKLNVWKDSIELVKSVYEVTKEFPSDEKFGLISQLRRCSVSIASNLAEGTSRQTNKDKAHFTTMAFSSSMELLNQIIISKELNFLDENEYVILRTKIEKITNMLNALRKSQING</sequence>
<organism evidence="1 2">
    <name type="scientific">Hyunsoonleella flava</name>
    <dbReference type="NCBI Taxonomy" id="2527939"/>
    <lineage>
        <taxon>Bacteria</taxon>
        <taxon>Pseudomonadati</taxon>
        <taxon>Bacteroidota</taxon>
        <taxon>Flavobacteriia</taxon>
        <taxon>Flavobacteriales</taxon>
        <taxon>Flavobacteriaceae</taxon>
    </lineage>
</organism>
<dbReference type="Gene3D" id="1.20.1440.60">
    <property type="entry name" value="23S rRNA-intervening sequence"/>
    <property type="match status" value="1"/>
</dbReference>
<dbReference type="PANTHER" id="PTHR38471:SF2">
    <property type="entry name" value="FOUR HELIX BUNDLE PROTEIN"/>
    <property type="match status" value="1"/>
</dbReference>
<dbReference type="PANTHER" id="PTHR38471">
    <property type="entry name" value="FOUR HELIX BUNDLE PROTEIN"/>
    <property type="match status" value="1"/>
</dbReference>
<dbReference type="SUPFAM" id="SSF158446">
    <property type="entry name" value="IVS-encoded protein-like"/>
    <property type="match status" value="1"/>
</dbReference>
<evidence type="ECO:0000313" key="1">
    <source>
        <dbReference type="EMBL" id="TBN06771.1"/>
    </source>
</evidence>
<evidence type="ECO:0000313" key="2">
    <source>
        <dbReference type="Proteomes" id="UP000291142"/>
    </source>
</evidence>
<dbReference type="EMBL" id="SIRT01000001">
    <property type="protein sequence ID" value="TBN06771.1"/>
    <property type="molecule type" value="Genomic_DNA"/>
</dbReference>
<dbReference type="Pfam" id="PF05635">
    <property type="entry name" value="23S_rRNA_IVP"/>
    <property type="match status" value="1"/>
</dbReference>
<protein>
    <submittedName>
        <fullName evidence="1">Four helix bundle protein</fullName>
    </submittedName>
</protein>
<dbReference type="NCBIfam" id="TIGR02436">
    <property type="entry name" value="four helix bundle protein"/>
    <property type="match status" value="1"/>
</dbReference>
<accession>A0A4Q9FID3</accession>
<reference evidence="1 2" key="1">
    <citation type="submission" date="2019-02" db="EMBL/GenBank/DDBJ databases">
        <title>Hyunsoonleella sp., isolated from marine sediment.</title>
        <authorList>
            <person name="Liu B.-T."/>
        </authorList>
    </citation>
    <scope>NUCLEOTIDE SEQUENCE [LARGE SCALE GENOMIC DNA]</scope>
    <source>
        <strain evidence="1 2">T58</strain>
    </source>
</reference>
<comment type="caution">
    <text evidence="1">The sequence shown here is derived from an EMBL/GenBank/DDBJ whole genome shotgun (WGS) entry which is preliminary data.</text>
</comment>
<dbReference type="InterPro" id="IPR012657">
    <property type="entry name" value="23S_rRNA-intervening_sequence"/>
</dbReference>
<dbReference type="CDD" id="cd16377">
    <property type="entry name" value="23S_rRNA_IVP_like"/>
    <property type="match status" value="1"/>
</dbReference>
<dbReference type="Proteomes" id="UP000291142">
    <property type="component" value="Unassembled WGS sequence"/>
</dbReference>
<name>A0A4Q9FID3_9FLAO</name>
<keyword evidence="2" id="KW-1185">Reference proteome</keyword>
<proteinExistence type="predicted"/>
<dbReference type="AlphaFoldDB" id="A0A4Q9FID3"/>
<dbReference type="OrthoDB" id="9811959at2"/>